<feature type="signal peptide" evidence="1">
    <location>
        <begin position="1"/>
        <end position="20"/>
    </location>
</feature>
<accession>A0A1Y6C8J6</accession>
<keyword evidence="1" id="KW-0732">Signal</keyword>
<dbReference type="OrthoDB" id="10021124at2"/>
<dbReference type="RefSeq" id="WP_132320372.1">
    <property type="nucleotide sequence ID" value="NZ_FWZT01000012.1"/>
</dbReference>
<proteinExistence type="predicted"/>
<evidence type="ECO:0000313" key="2">
    <source>
        <dbReference type="EMBL" id="SMF39944.1"/>
    </source>
</evidence>
<dbReference type="STRING" id="1513793.SAMN06296036_11247"/>
<keyword evidence="3" id="KW-1185">Reference proteome</keyword>
<reference evidence="3" key="1">
    <citation type="submission" date="2017-04" db="EMBL/GenBank/DDBJ databases">
        <authorList>
            <person name="Varghese N."/>
            <person name="Submissions S."/>
        </authorList>
    </citation>
    <scope>NUCLEOTIDE SEQUENCE [LARGE SCALE GENOMIC DNA]</scope>
    <source>
        <strain evidence="3">RKEM611</strain>
    </source>
</reference>
<dbReference type="Proteomes" id="UP000192907">
    <property type="component" value="Unassembled WGS sequence"/>
</dbReference>
<organism evidence="2 3">
    <name type="scientific">Pseudobacteriovorax antillogorgiicola</name>
    <dbReference type="NCBI Taxonomy" id="1513793"/>
    <lineage>
        <taxon>Bacteria</taxon>
        <taxon>Pseudomonadati</taxon>
        <taxon>Bdellovibrionota</taxon>
        <taxon>Oligoflexia</taxon>
        <taxon>Oligoflexales</taxon>
        <taxon>Pseudobacteriovoracaceae</taxon>
        <taxon>Pseudobacteriovorax</taxon>
    </lineage>
</organism>
<evidence type="ECO:0000313" key="3">
    <source>
        <dbReference type="Proteomes" id="UP000192907"/>
    </source>
</evidence>
<dbReference type="PROSITE" id="PS51257">
    <property type="entry name" value="PROKAR_LIPOPROTEIN"/>
    <property type="match status" value="1"/>
</dbReference>
<name>A0A1Y6C8J6_9BACT</name>
<gene>
    <name evidence="2" type="ORF">SAMN06296036_11247</name>
</gene>
<sequence>MKVLFGIGLGLGLWASGAAASSQTPTLGQSCPGFRAVENMGAVYFTEDCETVFAGPPELGVAELTGFFPHIGKMSQCSRLDRHDTLIDSLNQRLTDLILEGDFDSEKIATIERQIERLSILGEEPAVDLGFILKYDWNKLLDRIADENPGFRVQSASISDGQLSVSSQALSRVAATSLQEHKIPFNGSASVHLQLNLRELCSSFDDQGNLRDGLSEKDYFAKIAPNVVLTTKVFTPLGWTASFKKKEFIQRMEFDLEAEVAFWKGKHEDLLINSHKSEHFSFEVLGHNPDSSIIIGGDNPKTYVDIMLEVKANFMSRMADEFDCSKNLDAFPQKKLICQDIAINKDLEPDNPSDDEDRREALESLKEAVSDRFCGDDDVSSCQKGELVSSVLGLIDFVSVSQKITFDVSGELTESIELGQYINRESTMTFQLK</sequence>
<evidence type="ECO:0000256" key="1">
    <source>
        <dbReference type="SAM" id="SignalP"/>
    </source>
</evidence>
<dbReference type="AlphaFoldDB" id="A0A1Y6C8J6"/>
<protein>
    <submittedName>
        <fullName evidence="2">Uncharacterized protein</fullName>
    </submittedName>
</protein>
<feature type="chain" id="PRO_5012712257" evidence="1">
    <location>
        <begin position="21"/>
        <end position="433"/>
    </location>
</feature>
<dbReference type="EMBL" id="FWZT01000012">
    <property type="protein sequence ID" value="SMF39944.1"/>
    <property type="molecule type" value="Genomic_DNA"/>
</dbReference>